<dbReference type="AlphaFoldDB" id="A0A5B2VXW6"/>
<dbReference type="GO" id="GO:0009103">
    <property type="term" value="P:lipopolysaccharide biosynthetic process"/>
    <property type="evidence" value="ECO:0007669"/>
    <property type="project" value="TreeGrafter"/>
</dbReference>
<reference evidence="3 4" key="1">
    <citation type="submission" date="2019-09" db="EMBL/GenBank/DDBJ databases">
        <title>Chitinophaga ginsengihumi sp. nov., isolated from soil of ginseng rhizosphere.</title>
        <authorList>
            <person name="Lee J."/>
        </authorList>
    </citation>
    <scope>NUCLEOTIDE SEQUENCE [LARGE SCALE GENOMIC DNA]</scope>
    <source>
        <strain evidence="3 4">BN140078</strain>
    </source>
</reference>
<keyword evidence="4" id="KW-1185">Reference proteome</keyword>
<dbReference type="CDD" id="cd03801">
    <property type="entry name" value="GT4_PimA-like"/>
    <property type="match status" value="1"/>
</dbReference>
<evidence type="ECO:0000256" key="1">
    <source>
        <dbReference type="ARBA" id="ARBA00022679"/>
    </source>
</evidence>
<reference evidence="3 4" key="2">
    <citation type="submission" date="2019-09" db="EMBL/GenBank/DDBJ databases">
        <authorList>
            <person name="Jin C."/>
        </authorList>
    </citation>
    <scope>NUCLEOTIDE SEQUENCE [LARGE SCALE GENOMIC DNA]</scope>
    <source>
        <strain evidence="3 4">BN140078</strain>
    </source>
</reference>
<proteinExistence type="predicted"/>
<evidence type="ECO:0000259" key="2">
    <source>
        <dbReference type="Pfam" id="PF13439"/>
    </source>
</evidence>
<dbReference type="PANTHER" id="PTHR46401:SF2">
    <property type="entry name" value="GLYCOSYLTRANSFERASE WBBK-RELATED"/>
    <property type="match status" value="1"/>
</dbReference>
<comment type="caution">
    <text evidence="3">The sequence shown here is derived from an EMBL/GenBank/DDBJ whole genome shotgun (WGS) entry which is preliminary data.</text>
</comment>
<accession>A0A5B2VXW6</accession>
<dbReference type="Pfam" id="PF13692">
    <property type="entry name" value="Glyco_trans_1_4"/>
    <property type="match status" value="1"/>
</dbReference>
<evidence type="ECO:0000313" key="4">
    <source>
        <dbReference type="Proteomes" id="UP000324611"/>
    </source>
</evidence>
<protein>
    <submittedName>
        <fullName evidence="3">Glycosyltransferase</fullName>
    </submittedName>
</protein>
<feature type="domain" description="Glycosyltransferase subfamily 4-like N-terminal" evidence="2">
    <location>
        <begin position="62"/>
        <end position="239"/>
    </location>
</feature>
<organism evidence="3 4">
    <name type="scientific">Chitinophaga agrisoli</name>
    <dbReference type="NCBI Taxonomy" id="2607653"/>
    <lineage>
        <taxon>Bacteria</taxon>
        <taxon>Pseudomonadati</taxon>
        <taxon>Bacteroidota</taxon>
        <taxon>Chitinophagia</taxon>
        <taxon>Chitinophagales</taxon>
        <taxon>Chitinophagaceae</taxon>
        <taxon>Chitinophaga</taxon>
    </lineage>
</organism>
<dbReference type="PANTHER" id="PTHR46401">
    <property type="entry name" value="GLYCOSYLTRANSFERASE WBBK-RELATED"/>
    <property type="match status" value="1"/>
</dbReference>
<dbReference type="GO" id="GO:0016757">
    <property type="term" value="F:glycosyltransferase activity"/>
    <property type="evidence" value="ECO:0007669"/>
    <property type="project" value="TreeGrafter"/>
</dbReference>
<dbReference type="Pfam" id="PF13439">
    <property type="entry name" value="Glyco_transf_4"/>
    <property type="match status" value="1"/>
</dbReference>
<dbReference type="Gene3D" id="3.40.50.2000">
    <property type="entry name" value="Glycogen Phosphorylase B"/>
    <property type="match status" value="2"/>
</dbReference>
<gene>
    <name evidence="3" type="ORF">F0L74_14385</name>
</gene>
<dbReference type="Proteomes" id="UP000324611">
    <property type="component" value="Unassembled WGS sequence"/>
</dbReference>
<dbReference type="EMBL" id="VUOC01000002">
    <property type="protein sequence ID" value="KAA2243664.1"/>
    <property type="molecule type" value="Genomic_DNA"/>
</dbReference>
<dbReference type="SUPFAM" id="SSF53756">
    <property type="entry name" value="UDP-Glycosyltransferase/glycogen phosphorylase"/>
    <property type="match status" value="1"/>
</dbReference>
<name>A0A5B2VXW6_9BACT</name>
<dbReference type="InterPro" id="IPR028098">
    <property type="entry name" value="Glyco_trans_4-like_N"/>
</dbReference>
<sequence>MRTLPGTVRIRAGKASGHYHEAVIQITDQIFSSKGQLTSIQDMNILFYTDISPLPANGGEKIRSYYLIKALANLGHQVIALVQNEEQTDLESYNLRNVVFYTHPKKRLDIVDRLAGKHYFQQSAHVLQLFDEVCRKYTIDAAVLDYGYIGHYINYFNKRRIPVILGTHNAQAMITQQLPAKNIIEKIRRFQLVSLEKLHERMYFKKAAAVLVVSEDDRHYHAKFIPKEKIFFVPNFLDEKEYALSTGQKQSKVLVMTANFGQYMNFHGLKWFVEKVWDSELADRYDIWLVGRRSKEALTQLTGADKWNNIVALGKVDDVKWYISVANGVIIPLLHGSGTRLKCLEAMALSTPIIATSKGVEGVASKHFIIADDPADFKKVILDFNGDTKIGEALREDFMKEYSAEVNTQRLHDVLHYTVKDKPARVQQPALTEKQAHV</sequence>
<keyword evidence="1 3" id="KW-0808">Transferase</keyword>
<evidence type="ECO:0000313" key="3">
    <source>
        <dbReference type="EMBL" id="KAA2243664.1"/>
    </source>
</evidence>